<accession>A0ABQ3UWX2</accession>
<dbReference type="PRINTS" id="PR00038">
    <property type="entry name" value="HTHLUXR"/>
</dbReference>
<dbReference type="Pfam" id="PF13191">
    <property type="entry name" value="AAA_16"/>
    <property type="match status" value="1"/>
</dbReference>
<dbReference type="Gene3D" id="1.25.40.10">
    <property type="entry name" value="Tetratricopeptide repeat domain"/>
    <property type="match status" value="1"/>
</dbReference>
<dbReference type="PANTHER" id="PTHR44688">
    <property type="entry name" value="DNA-BINDING TRANSCRIPTIONAL ACTIVATOR DEVR_DOSR"/>
    <property type="match status" value="1"/>
</dbReference>
<evidence type="ECO:0000256" key="1">
    <source>
        <dbReference type="ARBA" id="ARBA00023015"/>
    </source>
</evidence>
<dbReference type="Pfam" id="PF00196">
    <property type="entry name" value="GerE"/>
    <property type="match status" value="1"/>
</dbReference>
<dbReference type="InterPro" id="IPR000792">
    <property type="entry name" value="Tscrpt_reg_LuxR_C"/>
</dbReference>
<sequence>MPKSPTHALTWSSENNTYILHTPDNPPQLLVPGEEKRRLDWLSTHTSFTFQGQYGHLSMLKEGRSRGSGYWYAYHTVANHTHKRYIGRGANLTFARLEEVARALNSEQVPATPTLIPPPPETGQMLQLVETRLSHPRLPALLVTRERLLDQLDTALSYPLTLISASAGWGKTTLLSAWAARSNCSIAWLSLDELDNDPARFWISILAALRTSLPRLGKTVLAMLRAAQPPPLTTILMTLLNELSALAEPIVLVLDDYHVIGEQSVQDTFLYLLEHLPVDVHLVIASRVDPPFPLARLRVRNQLLELRDVDLRFQTEEAAHFLTHTMALSLEEAAIVTLASRTEGWVAGLQLAALSMRHHVDPSTFVQTFSGGHRHLLHYIQEEILVGQPQALQEFLLHTSILNQMTASLCQAVTAQANSRELLEAGVRANLFLVPLDEELRWYRVHALFREALLARLRATQPEMVPLLQQRAARWHEQHGDVREAIAYALQAEDYTYAASLMERVADQMWLRGEAQTLHTWIMDLPEAVLQGHAALALSSALHLLRNTLYMADNHRAKMRLQVEQTISAVEQMLQRSQQDLLPERERIRLSNRIRLLRGWQAMRDVYQEGDGERLHALSQEMQELVKDDEVAWKLPPTVSMVLSHHLLGDFAPLVPSLHKTKALAQQAQDSYMLIKMMQWLANAYMVTGHMHLSHQECLNALELLDQMGGQMTTRGYLHLTLIELHLVWNNLAEAKAHLHHLLQNARSWQNLDLFMLGYYSQVMVSIAMGDLAEAEQALQESEALLGRNKLEIHRVKVTAARVDLWLAQGNLTATRAWSSAYVFEPGALENNDEWEHMALVRAYIAQKQYAEAQHVLAHLLANAEQGQRAWDIIPLLALQVAALHGSGDLSQARQIAARLLMLTESEGHIRPYLDAGEAMEQVLQSFLDDTPGMEDTANVFPTLSISYVSLLLQSFKEEKARRARKKMEQASQVEPTHMLTPGDKPLSQVLLEPLTTQEQRVLRLLIAGQTYAEMAETLIVSRNTIKTHVTSIYRKLGVNRRLDAMALAQRLPLC</sequence>
<evidence type="ECO:0000256" key="3">
    <source>
        <dbReference type="ARBA" id="ARBA00023163"/>
    </source>
</evidence>
<dbReference type="InterPro" id="IPR036388">
    <property type="entry name" value="WH-like_DNA-bd_sf"/>
</dbReference>
<dbReference type="SUPFAM" id="SSF48452">
    <property type="entry name" value="TPR-like"/>
    <property type="match status" value="1"/>
</dbReference>
<dbReference type="Pfam" id="PF25873">
    <property type="entry name" value="WHD_MalT"/>
    <property type="match status" value="1"/>
</dbReference>
<dbReference type="PANTHER" id="PTHR44688:SF16">
    <property type="entry name" value="DNA-BINDING TRANSCRIPTIONAL ACTIVATOR DEVR_DOSR"/>
    <property type="match status" value="1"/>
</dbReference>
<reference evidence="5 6" key="1">
    <citation type="journal article" date="2021" name="Int. J. Syst. Evol. Microbiol.">
        <title>Reticulibacter mediterranei gen. nov., sp. nov., within the new family Reticulibacteraceae fam. nov., and Ktedonospora formicarum gen. nov., sp. nov., Ktedonobacter robiniae sp. nov., Dictyobacter formicarum sp. nov. and Dictyobacter arantiisoli sp. nov., belonging to the class Ktedonobacteria.</title>
        <authorList>
            <person name="Yabe S."/>
            <person name="Zheng Y."/>
            <person name="Wang C.M."/>
            <person name="Sakai Y."/>
            <person name="Abe K."/>
            <person name="Yokota A."/>
            <person name="Donadio S."/>
            <person name="Cavaletti L."/>
            <person name="Monciardini P."/>
        </authorList>
    </citation>
    <scope>NUCLEOTIDE SEQUENCE [LARGE SCALE GENOMIC DNA]</scope>
    <source>
        <strain evidence="5 6">SOSP1-30</strain>
    </source>
</reference>
<dbReference type="SUPFAM" id="SSF52540">
    <property type="entry name" value="P-loop containing nucleoside triphosphate hydrolases"/>
    <property type="match status" value="1"/>
</dbReference>
<proteinExistence type="predicted"/>
<dbReference type="InterPro" id="IPR041617">
    <property type="entry name" value="TPR_MalT"/>
</dbReference>
<dbReference type="Pfam" id="PF17874">
    <property type="entry name" value="TPR_MalT"/>
    <property type="match status" value="1"/>
</dbReference>
<dbReference type="EMBL" id="BNJG01000002">
    <property type="protein sequence ID" value="GHO57173.1"/>
    <property type="molecule type" value="Genomic_DNA"/>
</dbReference>
<dbReference type="InterPro" id="IPR016032">
    <property type="entry name" value="Sig_transdc_resp-reg_C-effctor"/>
</dbReference>
<dbReference type="RefSeq" id="WP_201373595.1">
    <property type="nucleotide sequence ID" value="NZ_BNJG01000002.1"/>
</dbReference>
<evidence type="ECO:0000313" key="5">
    <source>
        <dbReference type="EMBL" id="GHO57173.1"/>
    </source>
</evidence>
<comment type="caution">
    <text evidence="5">The sequence shown here is derived from an EMBL/GenBank/DDBJ whole genome shotgun (WGS) entry which is preliminary data.</text>
</comment>
<dbReference type="Proteomes" id="UP000654345">
    <property type="component" value="Unassembled WGS sequence"/>
</dbReference>
<evidence type="ECO:0000313" key="6">
    <source>
        <dbReference type="Proteomes" id="UP000654345"/>
    </source>
</evidence>
<dbReference type="SMART" id="SM00421">
    <property type="entry name" value="HTH_LUXR"/>
    <property type="match status" value="1"/>
</dbReference>
<dbReference type="CDD" id="cd06170">
    <property type="entry name" value="LuxR_C_like"/>
    <property type="match status" value="1"/>
</dbReference>
<organism evidence="5 6">
    <name type="scientific">Ktedonobacter robiniae</name>
    <dbReference type="NCBI Taxonomy" id="2778365"/>
    <lineage>
        <taxon>Bacteria</taxon>
        <taxon>Bacillati</taxon>
        <taxon>Chloroflexota</taxon>
        <taxon>Ktedonobacteria</taxon>
        <taxon>Ktedonobacterales</taxon>
        <taxon>Ktedonobacteraceae</taxon>
        <taxon>Ktedonobacter</taxon>
    </lineage>
</organism>
<protein>
    <submittedName>
        <fullName evidence="5">LuxR family transcriptional regulator</fullName>
    </submittedName>
</protein>
<keyword evidence="3" id="KW-0804">Transcription</keyword>
<dbReference type="InterPro" id="IPR027417">
    <property type="entry name" value="P-loop_NTPase"/>
</dbReference>
<feature type="domain" description="HTH luxR-type" evidence="4">
    <location>
        <begin position="988"/>
        <end position="1053"/>
    </location>
</feature>
<evidence type="ECO:0000256" key="2">
    <source>
        <dbReference type="ARBA" id="ARBA00023125"/>
    </source>
</evidence>
<keyword evidence="2" id="KW-0238">DNA-binding</keyword>
<dbReference type="InterPro" id="IPR059106">
    <property type="entry name" value="WHD_MalT"/>
</dbReference>
<dbReference type="PROSITE" id="PS50043">
    <property type="entry name" value="HTH_LUXR_2"/>
    <property type="match status" value="1"/>
</dbReference>
<dbReference type="InterPro" id="IPR041664">
    <property type="entry name" value="AAA_16"/>
</dbReference>
<dbReference type="InterPro" id="IPR011990">
    <property type="entry name" value="TPR-like_helical_dom_sf"/>
</dbReference>
<keyword evidence="1" id="KW-0805">Transcription regulation</keyword>
<dbReference type="Gene3D" id="1.10.10.10">
    <property type="entry name" value="Winged helix-like DNA-binding domain superfamily/Winged helix DNA-binding domain"/>
    <property type="match status" value="1"/>
</dbReference>
<dbReference type="SUPFAM" id="SSF46894">
    <property type="entry name" value="C-terminal effector domain of the bipartite response regulators"/>
    <property type="match status" value="1"/>
</dbReference>
<keyword evidence="6" id="KW-1185">Reference proteome</keyword>
<gene>
    <name evidence="5" type="ORF">KSB_56480</name>
</gene>
<evidence type="ECO:0000259" key="4">
    <source>
        <dbReference type="PROSITE" id="PS50043"/>
    </source>
</evidence>
<dbReference type="Gene3D" id="3.40.50.300">
    <property type="entry name" value="P-loop containing nucleotide triphosphate hydrolases"/>
    <property type="match status" value="1"/>
</dbReference>
<name>A0ABQ3UWX2_9CHLR</name>